<organism evidence="1 2">
    <name type="scientific">Paraburkholderia caballeronis</name>
    <dbReference type="NCBI Taxonomy" id="416943"/>
    <lineage>
        <taxon>Bacteria</taxon>
        <taxon>Pseudomonadati</taxon>
        <taxon>Pseudomonadota</taxon>
        <taxon>Betaproteobacteria</taxon>
        <taxon>Burkholderiales</taxon>
        <taxon>Burkholderiaceae</taxon>
        <taxon>Paraburkholderia</taxon>
    </lineage>
</organism>
<evidence type="ECO:0000313" key="1">
    <source>
        <dbReference type="EMBL" id="SEL77790.1"/>
    </source>
</evidence>
<name>A0A1H7SYR8_9BURK</name>
<sequence>MTVSHQYEQEKDAFARIDTTYGSATGASEMFQ</sequence>
<keyword evidence="2" id="KW-1185">Reference proteome</keyword>
<protein>
    <submittedName>
        <fullName evidence="1">Uncharacterized protein</fullName>
    </submittedName>
</protein>
<gene>
    <name evidence="1" type="ORF">SAMN05192542_113131</name>
</gene>
<dbReference type="Proteomes" id="UP000199120">
    <property type="component" value="Unassembled WGS sequence"/>
</dbReference>
<dbReference type="AlphaFoldDB" id="A0A1H7SYR8"/>
<evidence type="ECO:0000313" key="2">
    <source>
        <dbReference type="Proteomes" id="UP000199120"/>
    </source>
</evidence>
<dbReference type="EMBL" id="FOAJ01000013">
    <property type="protein sequence ID" value="SEL77790.1"/>
    <property type="molecule type" value="Genomic_DNA"/>
</dbReference>
<reference evidence="2" key="1">
    <citation type="submission" date="2016-10" db="EMBL/GenBank/DDBJ databases">
        <authorList>
            <person name="Varghese N."/>
            <person name="Submissions S."/>
        </authorList>
    </citation>
    <scope>NUCLEOTIDE SEQUENCE [LARGE SCALE GENOMIC DNA]</scope>
    <source>
        <strain evidence="2">LMG 26416</strain>
    </source>
</reference>
<proteinExistence type="predicted"/>
<accession>A0A1H7SYR8</accession>